<dbReference type="Proteomes" id="UP000309340">
    <property type="component" value="Unassembled WGS sequence"/>
</dbReference>
<feature type="region of interest" description="Disordered" evidence="1">
    <location>
        <begin position="411"/>
        <end position="497"/>
    </location>
</feature>
<dbReference type="STRING" id="329884.A0A4U0XKD9"/>
<name>A0A4U0XKD9_9PEZI</name>
<keyword evidence="4" id="KW-1185">Reference proteome</keyword>
<reference evidence="2 4" key="1">
    <citation type="submission" date="2017-03" db="EMBL/GenBank/DDBJ databases">
        <title>Genomes of endolithic fungi from Antarctica.</title>
        <authorList>
            <person name="Coleine C."/>
            <person name="Masonjones S."/>
            <person name="Stajich J.E."/>
        </authorList>
    </citation>
    <scope>NUCLEOTIDE SEQUENCE [LARGE SCALE GENOMIC DNA]</scope>
    <source>
        <strain evidence="2 4">CCFEE 5184</strain>
    </source>
</reference>
<accession>A0A4U0XKD9</accession>
<evidence type="ECO:0000313" key="2">
    <source>
        <dbReference type="EMBL" id="TKA75988.1"/>
    </source>
</evidence>
<feature type="compositionally biased region" description="Basic and acidic residues" evidence="1">
    <location>
        <begin position="470"/>
        <end position="481"/>
    </location>
</feature>
<evidence type="ECO:0000256" key="1">
    <source>
        <dbReference type="SAM" id="MobiDB-lite"/>
    </source>
</evidence>
<feature type="compositionally biased region" description="Polar residues" evidence="1">
    <location>
        <begin position="1"/>
        <end position="12"/>
    </location>
</feature>
<feature type="compositionally biased region" description="Low complexity" evidence="1">
    <location>
        <begin position="67"/>
        <end position="85"/>
    </location>
</feature>
<organism evidence="2 4">
    <name type="scientific">Friedmanniomyces simplex</name>
    <dbReference type="NCBI Taxonomy" id="329884"/>
    <lineage>
        <taxon>Eukaryota</taxon>
        <taxon>Fungi</taxon>
        <taxon>Dikarya</taxon>
        <taxon>Ascomycota</taxon>
        <taxon>Pezizomycotina</taxon>
        <taxon>Dothideomycetes</taxon>
        <taxon>Dothideomycetidae</taxon>
        <taxon>Mycosphaerellales</taxon>
        <taxon>Teratosphaeriaceae</taxon>
        <taxon>Friedmanniomyces</taxon>
    </lineage>
</organism>
<feature type="compositionally biased region" description="Low complexity" evidence="1">
    <location>
        <begin position="360"/>
        <end position="372"/>
    </location>
</feature>
<dbReference type="EMBL" id="NAJQ01000177">
    <property type="protein sequence ID" value="TKA75988.1"/>
    <property type="molecule type" value="Genomic_DNA"/>
</dbReference>
<protein>
    <submittedName>
        <fullName evidence="2">Uncharacterized protein</fullName>
    </submittedName>
</protein>
<evidence type="ECO:0000313" key="3">
    <source>
        <dbReference type="EMBL" id="TKA76139.1"/>
    </source>
</evidence>
<dbReference type="AlphaFoldDB" id="A0A4U0XKD9"/>
<feature type="region of interest" description="Disordered" evidence="1">
    <location>
        <begin position="300"/>
        <end position="335"/>
    </location>
</feature>
<sequence>MYPHQNGYQQGFSRGANLSGPPPAKKPKGNPIITYYPPPPGYKGPAQPHPEPPYQSHGWAQPGYQNYQSYPQQTYAAPQPYQHPQWSGHQQQPYPQNGFPPGQGHYPPTPGYSATPYGWQPPAHIPPTGPPPHWQPPSTAPARNEWLNNSAPISHVKTAASELMDGNGEVMPPPQSSTGGADDANEEYDGEYYFARHPEEVDPNFSLGWLHWSPPLPTKFPLPATFDEAELEAEAPRKPRAHDEQSISEYFTKERVDENLLSVRQTAAWVDVKGDLIYRALPAFSANVISKPELIGRYRNRPERARAETQLGNDTMELGSYGSSTHIKREESADEGDILSTLEEALNAGEVRTRGRREAVSSVHSRAASMSSTAGERITRPKPLAPIRDHAQEDILAALGVTGSPKMVYETPGPALAAAPPPSQRRNSGTAGTNRRGSPAGKYDATPRPKFNRSNGRKRSHGETEYGGIDGRHWWDDDRTPGPRSKHPRMDVPCDRR</sequence>
<evidence type="ECO:0000313" key="4">
    <source>
        <dbReference type="Proteomes" id="UP000309340"/>
    </source>
</evidence>
<feature type="compositionally biased region" description="Pro residues" evidence="1">
    <location>
        <begin position="36"/>
        <end position="53"/>
    </location>
</feature>
<proteinExistence type="predicted"/>
<feature type="region of interest" description="Disordered" evidence="1">
    <location>
        <begin position="1"/>
        <end position="141"/>
    </location>
</feature>
<feature type="compositionally biased region" description="Polar residues" evidence="1">
    <location>
        <begin position="424"/>
        <end position="436"/>
    </location>
</feature>
<feature type="region of interest" description="Disordered" evidence="1">
    <location>
        <begin position="349"/>
        <end position="382"/>
    </location>
</feature>
<gene>
    <name evidence="3" type="ORF">B0A55_03250</name>
    <name evidence="2" type="ORF">B0A55_04567</name>
</gene>
<comment type="caution">
    <text evidence="2">The sequence shown here is derived from an EMBL/GenBank/DDBJ whole genome shotgun (WGS) entry which is preliminary data.</text>
</comment>
<dbReference type="EMBL" id="NAJQ01000172">
    <property type="protein sequence ID" value="TKA76139.1"/>
    <property type="molecule type" value="Genomic_DNA"/>
</dbReference>
<feature type="compositionally biased region" description="Pro residues" evidence="1">
    <location>
        <begin position="123"/>
        <end position="139"/>
    </location>
</feature>
<feature type="compositionally biased region" description="Basic and acidic residues" evidence="1">
    <location>
        <begin position="488"/>
        <end position="497"/>
    </location>
</feature>
<dbReference type="OrthoDB" id="5431222at2759"/>